<evidence type="ECO:0000256" key="4">
    <source>
        <dbReference type="ARBA" id="ARBA00022989"/>
    </source>
</evidence>
<evidence type="ECO:0000256" key="5">
    <source>
        <dbReference type="ARBA" id="ARBA00023136"/>
    </source>
</evidence>
<evidence type="ECO:0000256" key="2">
    <source>
        <dbReference type="ARBA" id="ARBA00022475"/>
    </source>
</evidence>
<dbReference type="Proteomes" id="UP001199528">
    <property type="component" value="Chromosome"/>
</dbReference>
<dbReference type="Pfam" id="PF01810">
    <property type="entry name" value="LysE"/>
    <property type="match status" value="1"/>
</dbReference>
<gene>
    <name evidence="7" type="ORF">LF296_08450</name>
</gene>
<reference evidence="7" key="1">
    <citation type="journal article" date="2022" name="Front Environ Sci">
        <title>Complete genome sequence analysis of a novel alkane-degrading bacterial strain, Acinetobacter vivianii KJ-1, and its diesel degradation ability.</title>
        <authorList>
            <person name="Zhang Y."/>
            <person name="Song F."/>
            <person name="Wang J."/>
            <person name="Zhao Q."/>
            <person name="Zheng L."/>
            <person name="Wang Z."/>
            <person name="Zhang X."/>
            <person name="Gao Y."/>
            <person name="Chen G."/>
            <person name="Huang Y."/>
        </authorList>
    </citation>
    <scope>NUCLEOTIDE SEQUENCE</scope>
    <source>
        <strain evidence="7">KJ-1</strain>
    </source>
</reference>
<feature type="transmembrane region" description="Helical" evidence="6">
    <location>
        <begin position="135"/>
        <end position="157"/>
    </location>
</feature>
<dbReference type="PANTHER" id="PTHR30086">
    <property type="entry name" value="ARGININE EXPORTER PROTEIN ARGO"/>
    <property type="match status" value="1"/>
</dbReference>
<protein>
    <submittedName>
        <fullName evidence="7">LysE family transporter</fullName>
    </submittedName>
</protein>
<keyword evidence="5 6" id="KW-0472">Membrane</keyword>
<evidence type="ECO:0000313" key="8">
    <source>
        <dbReference type="Proteomes" id="UP001199528"/>
    </source>
</evidence>
<accession>A0AAJ6P6T4</accession>
<sequence length="200" mass="22218">MEIFLYTLSVMYSPGPVNFMGLNAGLRGQFSQTLGFFAGVGCSMLMLFAVFGYAGAALIPHRYLHFIALIGALYTFYLAYKIMTAHTELKTDRTQHKNLNFWNGFWIQSLNPKAILVILPVTTIMYPTAHITGSLILIVSLFISLGAAGAPFIYSFAGSVIGKKLNNPIWFNYLNKILGIFLILSGLFMLSDFLKGMNFI</sequence>
<evidence type="ECO:0000256" key="6">
    <source>
        <dbReference type="SAM" id="Phobius"/>
    </source>
</evidence>
<dbReference type="RefSeq" id="WP_272656047.1">
    <property type="nucleotide sequence ID" value="NZ_CP085083.1"/>
</dbReference>
<dbReference type="KEGG" id="aviv:LF296_08450"/>
<dbReference type="InterPro" id="IPR001123">
    <property type="entry name" value="LeuE-type"/>
</dbReference>
<comment type="subcellular location">
    <subcellularLocation>
        <location evidence="1">Cell membrane</location>
        <topology evidence="1">Multi-pass membrane protein</topology>
    </subcellularLocation>
</comment>
<dbReference type="PANTHER" id="PTHR30086:SF20">
    <property type="entry name" value="ARGININE EXPORTER PROTEIN ARGO-RELATED"/>
    <property type="match status" value="1"/>
</dbReference>
<dbReference type="GO" id="GO:0015171">
    <property type="term" value="F:amino acid transmembrane transporter activity"/>
    <property type="evidence" value="ECO:0007669"/>
    <property type="project" value="TreeGrafter"/>
</dbReference>
<evidence type="ECO:0000256" key="3">
    <source>
        <dbReference type="ARBA" id="ARBA00022692"/>
    </source>
</evidence>
<dbReference type="GO" id="GO:0005886">
    <property type="term" value="C:plasma membrane"/>
    <property type="evidence" value="ECO:0007669"/>
    <property type="project" value="UniProtKB-SubCell"/>
</dbReference>
<feature type="transmembrane region" description="Helical" evidence="6">
    <location>
        <begin position="34"/>
        <end position="56"/>
    </location>
</feature>
<keyword evidence="4 6" id="KW-1133">Transmembrane helix</keyword>
<proteinExistence type="predicted"/>
<feature type="transmembrane region" description="Helical" evidence="6">
    <location>
        <begin position="177"/>
        <end position="194"/>
    </location>
</feature>
<keyword evidence="2" id="KW-1003">Cell membrane</keyword>
<organism evidence="7 8">
    <name type="scientific">Acinetobacter vivianii</name>
    <dbReference type="NCBI Taxonomy" id="1776742"/>
    <lineage>
        <taxon>Bacteria</taxon>
        <taxon>Pseudomonadati</taxon>
        <taxon>Pseudomonadota</taxon>
        <taxon>Gammaproteobacteria</taxon>
        <taxon>Moraxellales</taxon>
        <taxon>Moraxellaceae</taxon>
        <taxon>Acinetobacter</taxon>
    </lineage>
</organism>
<dbReference type="AlphaFoldDB" id="A0AAJ6P6T4"/>
<name>A0AAJ6P6T4_9GAMM</name>
<dbReference type="EMBL" id="CP085083">
    <property type="protein sequence ID" value="WDZ52795.1"/>
    <property type="molecule type" value="Genomic_DNA"/>
</dbReference>
<keyword evidence="3 6" id="KW-0812">Transmembrane</keyword>
<evidence type="ECO:0000313" key="7">
    <source>
        <dbReference type="EMBL" id="WDZ52795.1"/>
    </source>
</evidence>
<reference evidence="7" key="2">
    <citation type="submission" date="2023-02" db="EMBL/GenBank/DDBJ databases">
        <authorList>
            <person name="Huang Y."/>
            <person name="Zhang Y."/>
            <person name="Zhang T."/>
            <person name="Wang J."/>
        </authorList>
    </citation>
    <scope>NUCLEOTIDE SEQUENCE</scope>
    <source>
        <strain evidence="7">KJ-1</strain>
    </source>
</reference>
<feature type="transmembrane region" description="Helical" evidence="6">
    <location>
        <begin position="62"/>
        <end position="80"/>
    </location>
</feature>
<evidence type="ECO:0000256" key="1">
    <source>
        <dbReference type="ARBA" id="ARBA00004651"/>
    </source>
</evidence>